<evidence type="ECO:0000256" key="1">
    <source>
        <dbReference type="SAM" id="Phobius"/>
    </source>
</evidence>
<dbReference type="EMBL" id="CP142149">
    <property type="protein sequence ID" value="WSE28411.1"/>
    <property type="molecule type" value="Genomic_DNA"/>
</dbReference>
<evidence type="ECO:0000313" key="2">
    <source>
        <dbReference type="EMBL" id="WSE28411.1"/>
    </source>
</evidence>
<keyword evidence="1" id="KW-0472">Membrane</keyword>
<protein>
    <submittedName>
        <fullName evidence="2">Uncharacterized protein</fullName>
    </submittedName>
</protein>
<keyword evidence="3" id="KW-1185">Reference proteome</keyword>
<feature type="transmembrane region" description="Helical" evidence="1">
    <location>
        <begin position="12"/>
        <end position="35"/>
    </location>
</feature>
<organism evidence="2 3">
    <name type="scientific">Amycolatopsis rhabdoformis</name>
    <dbReference type="NCBI Taxonomy" id="1448059"/>
    <lineage>
        <taxon>Bacteria</taxon>
        <taxon>Bacillati</taxon>
        <taxon>Actinomycetota</taxon>
        <taxon>Actinomycetes</taxon>
        <taxon>Pseudonocardiales</taxon>
        <taxon>Pseudonocardiaceae</taxon>
        <taxon>Amycolatopsis</taxon>
    </lineage>
</organism>
<evidence type="ECO:0000313" key="3">
    <source>
        <dbReference type="Proteomes" id="UP001330812"/>
    </source>
</evidence>
<feature type="transmembrane region" description="Helical" evidence="1">
    <location>
        <begin position="89"/>
        <end position="107"/>
    </location>
</feature>
<reference evidence="2 3" key="1">
    <citation type="journal article" date="2015" name="Int. J. Syst. Evol. Microbiol.">
        <title>Amycolatopsis rhabdoformis sp. nov., an actinomycete isolated from a tropical forest soil.</title>
        <authorList>
            <person name="Souza W.R."/>
            <person name="Silva R.E."/>
            <person name="Goodfellow M."/>
            <person name="Busarakam K."/>
            <person name="Figueiro F.S."/>
            <person name="Ferreira D."/>
            <person name="Rodrigues-Filho E."/>
            <person name="Moraes L.A.B."/>
            <person name="Zucchi T.D."/>
        </authorList>
    </citation>
    <scope>NUCLEOTIDE SEQUENCE [LARGE SCALE GENOMIC DNA]</scope>
    <source>
        <strain evidence="2 3">NCIMB 14900</strain>
    </source>
</reference>
<keyword evidence="1" id="KW-1133">Transmembrane helix</keyword>
<feature type="transmembrane region" description="Helical" evidence="1">
    <location>
        <begin position="119"/>
        <end position="138"/>
    </location>
</feature>
<name>A0ABZ1I1Z4_9PSEU</name>
<accession>A0ABZ1I1Z4</accession>
<proteinExistence type="predicted"/>
<feature type="transmembrane region" description="Helical" evidence="1">
    <location>
        <begin position="41"/>
        <end position="59"/>
    </location>
</feature>
<feature type="transmembrane region" description="Helical" evidence="1">
    <location>
        <begin position="66"/>
        <end position="83"/>
    </location>
</feature>
<keyword evidence="1" id="KW-0812">Transmembrane</keyword>
<gene>
    <name evidence="2" type="ORF">VSH64_37085</name>
</gene>
<dbReference type="Proteomes" id="UP001330812">
    <property type="component" value="Chromosome"/>
</dbReference>
<dbReference type="RefSeq" id="WP_326567412.1">
    <property type="nucleotide sequence ID" value="NZ_CP142149.1"/>
</dbReference>
<sequence>MTARRARAARWRMLAQAVQWPVLGGVALVALLAWVLSQWAVVPWLVGFVVLVVLAAMQVPAKVGTVWAATAVLVVVDVAFVGWYVDPWWWAVLAGLVLTGAGVAVALRFRLRERRLENLGALALGILLLAGGVAGLLLDAAAERVASARDLQAAHDAAVPRILPRTPNAMVVFLVERLTYVAQQQRTRPADAAPTAAEANWVADACFVLAPAAQRQLAQAHGGPDCPAAVEALARQVRDPLDYANNVWVPGDAVTTAPDGLHVDACQLDFGSLTDDTPTTAPGPQLGRLTMRQQQGASQLVVDYQPCP</sequence>